<dbReference type="InterPro" id="IPR015943">
    <property type="entry name" value="WD40/YVTN_repeat-like_dom_sf"/>
</dbReference>
<dbReference type="Gene3D" id="2.130.10.10">
    <property type="entry name" value="YVTN repeat-like/Quinoprotein amine dehydrogenase"/>
    <property type="match status" value="3"/>
</dbReference>
<comment type="caution">
    <text evidence="5">The sequence shown here is derived from an EMBL/GenBank/DDBJ whole genome shotgun (WGS) entry which is preliminary data.</text>
</comment>
<organism evidence="5 6">
    <name type="scientific">Cherax quadricarinatus</name>
    <name type="common">Australian red claw crayfish</name>
    <dbReference type="NCBI Taxonomy" id="27406"/>
    <lineage>
        <taxon>Eukaryota</taxon>
        <taxon>Metazoa</taxon>
        <taxon>Ecdysozoa</taxon>
        <taxon>Arthropoda</taxon>
        <taxon>Crustacea</taxon>
        <taxon>Multicrustacea</taxon>
        <taxon>Malacostraca</taxon>
        <taxon>Eumalacostraca</taxon>
        <taxon>Eucarida</taxon>
        <taxon>Decapoda</taxon>
        <taxon>Pleocyemata</taxon>
        <taxon>Astacidea</taxon>
        <taxon>Parastacoidea</taxon>
        <taxon>Parastacidae</taxon>
        <taxon>Cherax</taxon>
    </lineage>
</organism>
<dbReference type="PANTHER" id="PTHR19849">
    <property type="entry name" value="PHOSPHOLIPASE A-2-ACTIVATING PROTEIN"/>
    <property type="match status" value="1"/>
</dbReference>
<evidence type="ECO:0000256" key="2">
    <source>
        <dbReference type="ARBA" id="ARBA00022574"/>
    </source>
</evidence>
<feature type="repeat" description="WD" evidence="4">
    <location>
        <begin position="18"/>
        <end position="53"/>
    </location>
</feature>
<evidence type="ECO:0000256" key="3">
    <source>
        <dbReference type="ARBA" id="ARBA00022737"/>
    </source>
</evidence>
<keyword evidence="1" id="KW-0963">Cytoplasm</keyword>
<reference evidence="5" key="2">
    <citation type="submission" date="2024-01" db="EMBL/GenBank/DDBJ databases">
        <authorList>
            <person name="He J."/>
            <person name="Wang M."/>
            <person name="Zheng J."/>
            <person name="Liu Z."/>
        </authorList>
    </citation>
    <scope>NUCLEOTIDE SEQUENCE</scope>
    <source>
        <strain evidence="5">ZL_2023a</strain>
        <tissue evidence="5">Muscle</tissue>
    </source>
</reference>
<dbReference type="AlphaFoldDB" id="A0AAW0YAZ1"/>
<dbReference type="SMART" id="SM00320">
    <property type="entry name" value="WD40"/>
    <property type="match status" value="7"/>
</dbReference>
<keyword evidence="2 4" id="KW-0853">WD repeat</keyword>
<dbReference type="EMBL" id="JARKIK010000001">
    <property type="protein sequence ID" value="KAK8754017.1"/>
    <property type="molecule type" value="Genomic_DNA"/>
</dbReference>
<feature type="repeat" description="WD" evidence="4">
    <location>
        <begin position="180"/>
        <end position="205"/>
    </location>
</feature>
<dbReference type="Pfam" id="PF00400">
    <property type="entry name" value="WD40"/>
    <property type="match status" value="5"/>
</dbReference>
<keyword evidence="3" id="KW-0677">Repeat</keyword>
<protein>
    <recommendedName>
        <fullName evidence="7">WD repeat-containing protein 86</fullName>
    </recommendedName>
</protein>
<dbReference type="GO" id="GO:0005634">
    <property type="term" value="C:nucleus"/>
    <property type="evidence" value="ECO:0007669"/>
    <property type="project" value="TreeGrafter"/>
</dbReference>
<dbReference type="PANTHER" id="PTHR19849:SF0">
    <property type="entry name" value="PHOSPHOLIPASE A-2-ACTIVATING PROTEIN"/>
    <property type="match status" value="1"/>
</dbReference>
<evidence type="ECO:0000256" key="1">
    <source>
        <dbReference type="ARBA" id="ARBA00022490"/>
    </source>
</evidence>
<keyword evidence="6" id="KW-1185">Reference proteome</keyword>
<proteinExistence type="predicted"/>
<dbReference type="InterPro" id="IPR001680">
    <property type="entry name" value="WD40_rpt"/>
</dbReference>
<evidence type="ECO:0000313" key="6">
    <source>
        <dbReference type="Proteomes" id="UP001445076"/>
    </source>
</evidence>
<dbReference type="SUPFAM" id="SSF50978">
    <property type="entry name" value="WD40 repeat-like"/>
    <property type="match status" value="1"/>
</dbReference>
<evidence type="ECO:0008006" key="7">
    <source>
        <dbReference type="Google" id="ProtNLM"/>
    </source>
</evidence>
<evidence type="ECO:0000256" key="4">
    <source>
        <dbReference type="PROSITE-ProRule" id="PRU00221"/>
    </source>
</evidence>
<dbReference type="EMBL" id="JARKIK010000001">
    <property type="protein sequence ID" value="KAK8754016.1"/>
    <property type="molecule type" value="Genomic_DNA"/>
</dbReference>
<dbReference type="Proteomes" id="UP001445076">
    <property type="component" value="Unassembled WGS sequence"/>
</dbReference>
<dbReference type="GO" id="GO:0005737">
    <property type="term" value="C:cytoplasm"/>
    <property type="evidence" value="ECO:0007669"/>
    <property type="project" value="TreeGrafter"/>
</dbReference>
<dbReference type="PROSITE" id="PS50082">
    <property type="entry name" value="WD_REPEATS_2"/>
    <property type="match status" value="3"/>
</dbReference>
<dbReference type="GO" id="GO:0010992">
    <property type="term" value="P:ubiquitin recycling"/>
    <property type="evidence" value="ECO:0007669"/>
    <property type="project" value="TreeGrafter"/>
</dbReference>
<dbReference type="InterPro" id="IPR036322">
    <property type="entry name" value="WD40_repeat_dom_sf"/>
</dbReference>
<dbReference type="PRINTS" id="PR00320">
    <property type="entry name" value="GPROTEINBRPT"/>
</dbReference>
<evidence type="ECO:0000313" key="5">
    <source>
        <dbReference type="EMBL" id="KAK8754016.1"/>
    </source>
</evidence>
<dbReference type="PROSITE" id="PS50294">
    <property type="entry name" value="WD_REPEATS_REGION"/>
    <property type="match status" value="1"/>
</dbReference>
<dbReference type="InterPro" id="IPR020472">
    <property type="entry name" value="WD40_PAC1"/>
</dbReference>
<feature type="repeat" description="WD" evidence="4">
    <location>
        <begin position="62"/>
        <end position="101"/>
    </location>
</feature>
<sequence>MGSGLTKEGLEASPLTTITEHQGGINCMALSEDSSLLVSGSDDRTVHMWSTKSEPIENLGVLNGHTGFIQCATVYDTYVITGSKDTTIKKWDMATAACEYTYTGHTGRVNRVICSGEFLFSTSHDKTARAWLFHTHDVHDPSQACIRVFEGHTGVVSAVIFVPGQDTGVPDDNGFNINPSDILITASFDNTARVWSFDTAQCLKVVEDAHDGAILYLRVVNRLMYTTGTDNYAKCWARDGLENTRTYKDHTDSVTAARFHNGVLYTVCNDGIVRAFDAKSGSLKRKFLGHKNAVTCLAVCVNQQEDQVYTRLVTGDNNGILIVWNATGISSEVPMVTMDQEYQCKQNQRLEELNQHLDDYVADDPLTKSSTTSLGGGMNTDEIDNLGIIDDD</sequence>
<accession>A0AAW0YAZ1</accession>
<reference evidence="5 6" key="1">
    <citation type="journal article" date="2024" name="BMC Genomics">
        <title>Genome assembly of redclaw crayfish (Cherax quadricarinatus) provides insights into its immune adaptation and hypoxia tolerance.</title>
        <authorList>
            <person name="Liu Z."/>
            <person name="Zheng J."/>
            <person name="Li H."/>
            <person name="Fang K."/>
            <person name="Wang S."/>
            <person name="He J."/>
            <person name="Zhou D."/>
            <person name="Weng S."/>
            <person name="Chi M."/>
            <person name="Gu Z."/>
            <person name="He J."/>
            <person name="Li F."/>
            <person name="Wang M."/>
        </authorList>
    </citation>
    <scope>NUCLEOTIDE SEQUENCE [LARGE SCALE GENOMIC DNA]</scope>
    <source>
        <strain evidence="5">ZL_2023a</strain>
    </source>
</reference>
<name>A0AAW0YAZ1_CHEQU</name>
<dbReference type="CDD" id="cd00200">
    <property type="entry name" value="WD40"/>
    <property type="match status" value="1"/>
</dbReference>
<dbReference type="GO" id="GO:0043130">
    <property type="term" value="F:ubiquitin binding"/>
    <property type="evidence" value="ECO:0007669"/>
    <property type="project" value="TreeGrafter"/>
</dbReference>
<gene>
    <name evidence="5" type="ORF">OTU49_008024</name>
</gene>
<dbReference type="GO" id="GO:0043161">
    <property type="term" value="P:proteasome-mediated ubiquitin-dependent protein catabolic process"/>
    <property type="evidence" value="ECO:0007669"/>
    <property type="project" value="TreeGrafter"/>
</dbReference>